<dbReference type="STRING" id="858619.CVAR_0746"/>
<comment type="similarity">
    <text evidence="1">Belongs to the non-flavoprotein flavin reductase family.</text>
</comment>
<feature type="domain" description="Flavin reductase like" evidence="4">
    <location>
        <begin position="66"/>
        <end position="215"/>
    </location>
</feature>
<dbReference type="SMART" id="SM00903">
    <property type="entry name" value="Flavin_Reduct"/>
    <property type="match status" value="1"/>
</dbReference>
<dbReference type="AlphaFoldDB" id="G0HA83"/>
<dbReference type="eggNOG" id="COG1853">
    <property type="taxonomic scope" value="Bacteria"/>
</dbReference>
<evidence type="ECO:0000256" key="3">
    <source>
        <dbReference type="SAM" id="MobiDB-lite"/>
    </source>
</evidence>
<dbReference type="InterPro" id="IPR050268">
    <property type="entry name" value="NADH-dep_flavin_reductase"/>
</dbReference>
<feature type="region of interest" description="Disordered" evidence="3">
    <location>
        <begin position="1"/>
        <end position="32"/>
    </location>
</feature>
<evidence type="ECO:0000313" key="5">
    <source>
        <dbReference type="EMBL" id="AEK36099.1"/>
    </source>
</evidence>
<dbReference type="HOGENOM" id="CLU_059021_1_1_11"/>
<dbReference type="InterPro" id="IPR002563">
    <property type="entry name" value="Flavin_Rdtase-like_dom"/>
</dbReference>
<sequence>MSPHPLTRPNAVAHTASKRPETTNTNHAIPVHSPLTSFPEIRQWVKRILAAMVSQSEQVAEFRTVFRHHPAGVALITATVEDQPVGLILSSLSSLAIDPMAVSFSLAKSTGRAGAILRAESCLVHFLGPDQIDLAREFAAGDGRHFTDDQGWTTAPTGEPLLAEAPAVFRVRPVGTVPVGPATLVAAEVDEVTASPEMLAGDLPRLLYVDRTFYLRPGGTPGSPTPDEA</sequence>
<accession>G0HA83</accession>
<dbReference type="PANTHER" id="PTHR30466:SF11">
    <property type="entry name" value="FLAVIN-DEPENDENT MONOOXYGENASE, REDUCTASE SUBUNIT HSAB"/>
    <property type="match status" value="1"/>
</dbReference>
<evidence type="ECO:0000313" key="6">
    <source>
        <dbReference type="Proteomes" id="UP000006659"/>
    </source>
</evidence>
<dbReference type="GO" id="GO:0010181">
    <property type="term" value="F:FMN binding"/>
    <property type="evidence" value="ECO:0007669"/>
    <property type="project" value="InterPro"/>
</dbReference>
<gene>
    <name evidence="5" type="ordered locus">CVAR_0746</name>
</gene>
<evidence type="ECO:0000256" key="1">
    <source>
        <dbReference type="ARBA" id="ARBA00008898"/>
    </source>
</evidence>
<name>G0HA83_CORVD</name>
<dbReference type="InterPro" id="IPR012349">
    <property type="entry name" value="Split_barrel_FMN-bd"/>
</dbReference>
<dbReference type="Gene3D" id="2.30.110.10">
    <property type="entry name" value="Electron Transport, Fmn-binding Protein, Chain A"/>
    <property type="match status" value="1"/>
</dbReference>
<dbReference type="EMBL" id="CP002917">
    <property type="protein sequence ID" value="AEK36099.1"/>
    <property type="molecule type" value="Genomic_DNA"/>
</dbReference>
<dbReference type="PANTHER" id="PTHR30466">
    <property type="entry name" value="FLAVIN REDUCTASE"/>
    <property type="match status" value="1"/>
</dbReference>
<proteinExistence type="inferred from homology"/>
<evidence type="ECO:0000256" key="2">
    <source>
        <dbReference type="ARBA" id="ARBA00023002"/>
    </source>
</evidence>
<keyword evidence="2" id="KW-0560">Oxidoreductase</keyword>
<dbReference type="Proteomes" id="UP000006659">
    <property type="component" value="Chromosome"/>
</dbReference>
<reference evidence="5 6" key="1">
    <citation type="journal article" date="2011" name="BMC Genomics">
        <title>Complete genome sequence of Corynebacterium variabile DSM 44702 isolated from the surface of smear-ripened cheeses and insights into cheese ripening and flavor generation.</title>
        <authorList>
            <person name="Schroeder J."/>
            <person name="Maus I."/>
            <person name="Trost E."/>
            <person name="Tauch A."/>
        </authorList>
    </citation>
    <scope>NUCLEOTIDE SEQUENCE [LARGE SCALE GENOMIC DNA]</scope>
    <source>
        <strain evidence="6">DSM 44702 / JCM 12073 / NCIMB 30131</strain>
    </source>
</reference>
<dbReference type="GO" id="GO:0042602">
    <property type="term" value="F:riboflavin reductase (NADPH) activity"/>
    <property type="evidence" value="ECO:0007669"/>
    <property type="project" value="TreeGrafter"/>
</dbReference>
<evidence type="ECO:0000259" key="4">
    <source>
        <dbReference type="SMART" id="SM00903"/>
    </source>
</evidence>
<dbReference type="KEGG" id="cva:CVAR_0746"/>
<dbReference type="Pfam" id="PF01613">
    <property type="entry name" value="Flavin_Reduct"/>
    <property type="match status" value="1"/>
</dbReference>
<dbReference type="SUPFAM" id="SSF50475">
    <property type="entry name" value="FMN-binding split barrel"/>
    <property type="match status" value="1"/>
</dbReference>
<organism evidence="5 6">
    <name type="scientific">Corynebacterium variabile (strain DSM 44702 / CIP 107183 / JCM 12073 / NCIMB 30131)</name>
    <name type="common">Corynebacterium mooreparkense</name>
    <dbReference type="NCBI Taxonomy" id="858619"/>
    <lineage>
        <taxon>Bacteria</taxon>
        <taxon>Bacillati</taxon>
        <taxon>Actinomycetota</taxon>
        <taxon>Actinomycetes</taxon>
        <taxon>Mycobacteriales</taxon>
        <taxon>Corynebacteriaceae</taxon>
        <taxon>Corynebacterium</taxon>
    </lineage>
</organism>
<protein>
    <submittedName>
        <fullName evidence="5">Putative oxidoreductase</fullName>
    </submittedName>
</protein>